<dbReference type="AlphaFoldDB" id="A0A6H2DNF0"/>
<evidence type="ECO:0000313" key="2">
    <source>
        <dbReference type="EMBL" id="QJB69186.1"/>
    </source>
</evidence>
<name>A0A6H2DNF0_9SPHN</name>
<evidence type="ECO:0000313" key="3">
    <source>
        <dbReference type="Proteomes" id="UP000501600"/>
    </source>
</evidence>
<dbReference type="EMBL" id="CP051217">
    <property type="protein sequence ID" value="QJB69186.1"/>
    <property type="molecule type" value="Genomic_DNA"/>
</dbReference>
<reference evidence="2 3" key="1">
    <citation type="submission" date="2020-04" db="EMBL/GenBank/DDBJ databases">
        <title>Genome sequence for Sphingorhabdus sp. strain M1.</title>
        <authorList>
            <person name="Park S.-J."/>
        </authorList>
    </citation>
    <scope>NUCLEOTIDE SEQUENCE [LARGE SCALE GENOMIC DNA]</scope>
    <source>
        <strain evidence="2 3">JK6</strain>
    </source>
</reference>
<dbReference type="KEGG" id="phao:HF685_07770"/>
<sequence length="176" mass="18567">MTYRHFIALAALPLVLSACSRTDSEKGADDGVEFSVDLGGDGSKADKIKIGGDGEDSKFSIKADGFSLDVDLPSITLDSDDFDLNNVALYPGTKVTGLDVEDKDGKGGKVTLSFVAPTDTKTLTSWFEEKMKAESFEVAKSSNGLSGKTGEGDPFDLTLDSKSSKETAGKLTFSES</sequence>
<dbReference type="PROSITE" id="PS51257">
    <property type="entry name" value="PROKAR_LIPOPROTEIN"/>
    <property type="match status" value="1"/>
</dbReference>
<dbReference type="Proteomes" id="UP000501600">
    <property type="component" value="Chromosome"/>
</dbReference>
<organism evidence="2 3">
    <name type="scientific">Parasphingorhabdus halotolerans</name>
    <dbReference type="NCBI Taxonomy" id="2725558"/>
    <lineage>
        <taxon>Bacteria</taxon>
        <taxon>Pseudomonadati</taxon>
        <taxon>Pseudomonadota</taxon>
        <taxon>Alphaproteobacteria</taxon>
        <taxon>Sphingomonadales</taxon>
        <taxon>Sphingomonadaceae</taxon>
        <taxon>Parasphingorhabdus</taxon>
    </lineage>
</organism>
<evidence type="ECO:0008006" key="4">
    <source>
        <dbReference type="Google" id="ProtNLM"/>
    </source>
</evidence>
<keyword evidence="3" id="KW-1185">Reference proteome</keyword>
<proteinExistence type="predicted"/>
<gene>
    <name evidence="2" type="ORF">HF685_07770</name>
</gene>
<evidence type="ECO:0000256" key="1">
    <source>
        <dbReference type="SAM" id="MobiDB-lite"/>
    </source>
</evidence>
<dbReference type="RefSeq" id="WP_168819063.1">
    <property type="nucleotide sequence ID" value="NZ_CP051217.1"/>
</dbReference>
<feature type="region of interest" description="Disordered" evidence="1">
    <location>
        <begin position="138"/>
        <end position="176"/>
    </location>
</feature>
<accession>A0A6H2DNF0</accession>
<protein>
    <recommendedName>
        <fullName evidence="4">Lipoprotein</fullName>
    </recommendedName>
</protein>